<proteinExistence type="predicted"/>
<evidence type="ECO:0000313" key="1">
    <source>
        <dbReference type="EMBL" id="NJP95100.1"/>
    </source>
</evidence>
<name>A0ABX1BBD1_9ACTN</name>
<organism evidence="1 2">
    <name type="scientific">Nonomuraea composti</name>
    <dbReference type="NCBI Taxonomy" id="2720023"/>
    <lineage>
        <taxon>Bacteria</taxon>
        <taxon>Bacillati</taxon>
        <taxon>Actinomycetota</taxon>
        <taxon>Actinomycetes</taxon>
        <taxon>Streptosporangiales</taxon>
        <taxon>Streptosporangiaceae</taxon>
        <taxon>Nonomuraea</taxon>
    </lineage>
</organism>
<dbReference type="Proteomes" id="UP000696294">
    <property type="component" value="Unassembled WGS sequence"/>
</dbReference>
<keyword evidence="2" id="KW-1185">Reference proteome</keyword>
<reference evidence="1 2" key="1">
    <citation type="submission" date="2020-03" db="EMBL/GenBank/DDBJ databases">
        <title>WGS of actinomycetes isolated from Thailand.</title>
        <authorList>
            <person name="Thawai C."/>
        </authorList>
    </citation>
    <scope>NUCLEOTIDE SEQUENCE [LARGE SCALE GENOMIC DNA]</scope>
    <source>
        <strain evidence="1 2">FMUSA5-5</strain>
    </source>
</reference>
<sequence>MTDLQWDEVSEFFDPGLMGALPDLFVPDAIVEDWQTVLDLVRARGRKWQYSQGATALPLPTAAEALTRPPEAETASLRVWPAPGVLAIFRFMSDTEIDFDVDLHELQDQKGVDTLCDFLRAIGSELGKPVLMTPEGGSQEHVVLGFDPAAGKVVLLGDQASK</sequence>
<dbReference type="EMBL" id="JAATEP010000035">
    <property type="protein sequence ID" value="NJP95100.1"/>
    <property type="molecule type" value="Genomic_DNA"/>
</dbReference>
<comment type="caution">
    <text evidence="1">The sequence shown here is derived from an EMBL/GenBank/DDBJ whole genome shotgun (WGS) entry which is preliminary data.</text>
</comment>
<gene>
    <name evidence="1" type="ORF">HCN51_37640</name>
</gene>
<accession>A0ABX1BBD1</accession>
<protein>
    <submittedName>
        <fullName evidence="1">Uncharacterized protein</fullName>
    </submittedName>
</protein>
<evidence type="ECO:0000313" key="2">
    <source>
        <dbReference type="Proteomes" id="UP000696294"/>
    </source>
</evidence>
<dbReference type="RefSeq" id="WP_168016568.1">
    <property type="nucleotide sequence ID" value="NZ_JAATEP010000035.1"/>
</dbReference>